<reference evidence="2" key="1">
    <citation type="journal article" date="2022" name="Mol. Ecol. Resour.">
        <title>The genomes of chicory, endive, great burdock and yacon provide insights into Asteraceae palaeo-polyploidization history and plant inulin production.</title>
        <authorList>
            <person name="Fan W."/>
            <person name="Wang S."/>
            <person name="Wang H."/>
            <person name="Wang A."/>
            <person name="Jiang F."/>
            <person name="Liu H."/>
            <person name="Zhao H."/>
            <person name="Xu D."/>
            <person name="Zhang Y."/>
        </authorList>
    </citation>
    <scope>NUCLEOTIDE SEQUENCE [LARGE SCALE GENOMIC DNA]</scope>
    <source>
        <strain evidence="2">cv. Yunnan</strain>
    </source>
</reference>
<proteinExistence type="predicted"/>
<dbReference type="Proteomes" id="UP001056120">
    <property type="component" value="Linkage Group LG11"/>
</dbReference>
<dbReference type="EMBL" id="CM042028">
    <property type="protein sequence ID" value="KAI3798421.1"/>
    <property type="molecule type" value="Genomic_DNA"/>
</dbReference>
<protein>
    <submittedName>
        <fullName evidence="1">Uncharacterized protein</fullName>
    </submittedName>
</protein>
<sequence>MEHVDDNAYATLSYIDPDYKQGFLTEKSDIYSFGVVLFEILCGRLAWAQDWKDHSQSLGPLAKRCYEEGKLDEMVYVGIKVQIGPESLAIFADIAYKCLHDKSEDRPMLREVVIQLKKALDAQKDYETWEAQLPEYYKEIIQMSTTPETLEQRERIFMTLSKGILIQEGKLWCSLGSNGDINEMVSASQLSYGNHKSQKWRSVPESRFDKIAEMLDISNLNIQIRIRSQFLSSGVNYGVHLVFKFCGARRSVAKQMYVNLIYEMGDETLHAYFATWREDEWMTIELYRFLNHKESDTTDFEFLIKSFSRCYCGNHAIYVEGIEFRAIDNVRPEENNNLMEVLPQLETSNIPFDICSVLSSYGKPVGVYSIVPSSRNRADDIRAESKALARAVNASLYSPELLKFKYASRPFKVLRRTLQILACRVFCVSRAFETSVTNIQLRVKQDTDALIYFLLIKRGHRE</sequence>
<comment type="caution">
    <text evidence="1">The sequence shown here is derived from an EMBL/GenBank/DDBJ whole genome shotgun (WGS) entry which is preliminary data.</text>
</comment>
<keyword evidence="2" id="KW-1185">Reference proteome</keyword>
<gene>
    <name evidence="1" type="ORF">L1987_33696</name>
</gene>
<reference evidence="1 2" key="2">
    <citation type="journal article" date="2022" name="Mol. Ecol. Resour.">
        <title>The genomes of chicory, endive, great burdock and yacon provide insights into Asteraceae paleo-polyploidization history and plant inulin production.</title>
        <authorList>
            <person name="Fan W."/>
            <person name="Wang S."/>
            <person name="Wang H."/>
            <person name="Wang A."/>
            <person name="Jiang F."/>
            <person name="Liu H."/>
            <person name="Zhao H."/>
            <person name="Xu D."/>
            <person name="Zhang Y."/>
        </authorList>
    </citation>
    <scope>NUCLEOTIDE SEQUENCE [LARGE SCALE GENOMIC DNA]</scope>
    <source>
        <strain evidence="2">cv. Yunnan</strain>
        <tissue evidence="1">Leaves</tissue>
    </source>
</reference>
<name>A0ACB9HSY9_9ASTR</name>
<evidence type="ECO:0000313" key="2">
    <source>
        <dbReference type="Proteomes" id="UP001056120"/>
    </source>
</evidence>
<evidence type="ECO:0000313" key="1">
    <source>
        <dbReference type="EMBL" id="KAI3798421.1"/>
    </source>
</evidence>
<organism evidence="1 2">
    <name type="scientific">Smallanthus sonchifolius</name>
    <dbReference type="NCBI Taxonomy" id="185202"/>
    <lineage>
        <taxon>Eukaryota</taxon>
        <taxon>Viridiplantae</taxon>
        <taxon>Streptophyta</taxon>
        <taxon>Embryophyta</taxon>
        <taxon>Tracheophyta</taxon>
        <taxon>Spermatophyta</taxon>
        <taxon>Magnoliopsida</taxon>
        <taxon>eudicotyledons</taxon>
        <taxon>Gunneridae</taxon>
        <taxon>Pentapetalae</taxon>
        <taxon>asterids</taxon>
        <taxon>campanulids</taxon>
        <taxon>Asterales</taxon>
        <taxon>Asteraceae</taxon>
        <taxon>Asteroideae</taxon>
        <taxon>Heliantheae alliance</taxon>
        <taxon>Millerieae</taxon>
        <taxon>Smallanthus</taxon>
    </lineage>
</organism>
<accession>A0ACB9HSY9</accession>